<dbReference type="GO" id="GO:0050901">
    <property type="term" value="P:leukocyte tethering or rolling"/>
    <property type="evidence" value="ECO:0007669"/>
    <property type="project" value="TreeGrafter"/>
</dbReference>
<feature type="signal peptide" evidence="3">
    <location>
        <begin position="1"/>
        <end position="18"/>
    </location>
</feature>
<keyword evidence="2" id="KW-1133">Transmembrane helix</keyword>
<protein>
    <recommendedName>
        <fullName evidence="6">Selectin P ligand</fullName>
    </recommendedName>
</protein>
<dbReference type="GO" id="GO:0005886">
    <property type="term" value="C:plasma membrane"/>
    <property type="evidence" value="ECO:0007669"/>
    <property type="project" value="TreeGrafter"/>
</dbReference>
<dbReference type="AlphaFoldDB" id="A0AA35L5H5"/>
<keyword evidence="3" id="KW-0732">Signal</keyword>
<gene>
    <name evidence="4" type="ORF">PODLI_1B037100</name>
</gene>
<dbReference type="PANTHER" id="PTHR17384">
    <property type="entry name" value="P-SELECTIN GLYCOPROTEIN LIGAND-1"/>
    <property type="match status" value="1"/>
</dbReference>
<dbReference type="PANTHER" id="PTHR17384:SF7">
    <property type="entry name" value="P-SELECTIN GLYCOPROTEIN LIGAND 1"/>
    <property type="match status" value="1"/>
</dbReference>
<accession>A0AA35L5H5</accession>
<keyword evidence="2" id="KW-0812">Transmembrane</keyword>
<proteinExistence type="predicted"/>
<evidence type="ECO:0000256" key="2">
    <source>
        <dbReference type="SAM" id="Phobius"/>
    </source>
</evidence>
<feature type="region of interest" description="Disordered" evidence="1">
    <location>
        <begin position="555"/>
        <end position="576"/>
    </location>
</feature>
<feature type="region of interest" description="Disordered" evidence="1">
    <location>
        <begin position="62"/>
        <end position="87"/>
    </location>
</feature>
<dbReference type="Proteomes" id="UP001178461">
    <property type="component" value="Chromosome 13"/>
</dbReference>
<dbReference type="EMBL" id="OX395138">
    <property type="protein sequence ID" value="CAI5789538.1"/>
    <property type="molecule type" value="Genomic_DNA"/>
</dbReference>
<name>A0AA35L5H5_9SAUR</name>
<feature type="compositionally biased region" description="Polar residues" evidence="1">
    <location>
        <begin position="567"/>
        <end position="576"/>
    </location>
</feature>
<keyword evidence="5" id="KW-1185">Reference proteome</keyword>
<feature type="transmembrane region" description="Helical" evidence="2">
    <location>
        <begin position="486"/>
        <end position="510"/>
    </location>
</feature>
<evidence type="ECO:0008006" key="6">
    <source>
        <dbReference type="Google" id="ProtNLM"/>
    </source>
</evidence>
<reference evidence="4" key="1">
    <citation type="submission" date="2022-12" db="EMBL/GenBank/DDBJ databases">
        <authorList>
            <person name="Alioto T."/>
            <person name="Alioto T."/>
            <person name="Gomez Garrido J."/>
        </authorList>
    </citation>
    <scope>NUCLEOTIDE SEQUENCE</scope>
</reference>
<feature type="chain" id="PRO_5041458332" description="Selectin P ligand" evidence="3">
    <location>
        <begin position="19"/>
        <end position="576"/>
    </location>
</feature>
<evidence type="ECO:0000256" key="1">
    <source>
        <dbReference type="SAM" id="MobiDB-lite"/>
    </source>
</evidence>
<sequence>MAPFWLSLWMVLWSLLTAGSFRLTTLRLLIQDGAAVEDVESYNLPANAGSQFASPGQWVWKRAGDDGQESPQLPCGKKDGSCKNPPAATAEQARKSLTVAEAAAESSTSLGDNYNGATAEVPTNATTTLDTFGKVSTEVGTTIEVTHLSTTKSSRAPVPRVRRLAPTVGKTVSQSMPTETEKVATALQETMMVLGVPEKLLVGATSSQFMVASSDVSTAKLRQAVGTTKPSFITKGKVKFPHSTVKPSPTTDWPLLDDVTSSQSMVASSDVSTAKLRQAVGTTKPSFITKGKVKFPHSTEKPSPTTDWPLLDDVTSSQSMVASSDVSTAKLRQAVGTTKPSFITKGKVKFPHSTEKPSPTTDWPLLDDVTSSQSMVASSDVSTAKLRQAVGTTKPSFIAKGKVKLPHSTEKPSPTTDWPLLDDVTSSQSMVASSDVSTAKLRQAVGTTKPSFIVKVAISATITTTKEKPRSVTFLSGTTILVGKCLLWIFILALIAGIFIVATGVLATMLCRQKRAYKMNERNHTEMVCISSLLAAEEAEEAGGRHPRVKRVKMRGENGSEADMDNLTLNSFLPEH</sequence>
<dbReference type="InterPro" id="IPR026195">
    <property type="entry name" value="PSGL-1"/>
</dbReference>
<evidence type="ECO:0000256" key="3">
    <source>
        <dbReference type="SAM" id="SignalP"/>
    </source>
</evidence>
<evidence type="ECO:0000313" key="5">
    <source>
        <dbReference type="Proteomes" id="UP001178461"/>
    </source>
</evidence>
<evidence type="ECO:0000313" key="4">
    <source>
        <dbReference type="EMBL" id="CAI5789538.1"/>
    </source>
</evidence>
<keyword evidence="2" id="KW-0472">Membrane</keyword>
<organism evidence="4 5">
    <name type="scientific">Podarcis lilfordi</name>
    <name type="common">Lilford's wall lizard</name>
    <dbReference type="NCBI Taxonomy" id="74358"/>
    <lineage>
        <taxon>Eukaryota</taxon>
        <taxon>Metazoa</taxon>
        <taxon>Chordata</taxon>
        <taxon>Craniata</taxon>
        <taxon>Vertebrata</taxon>
        <taxon>Euteleostomi</taxon>
        <taxon>Lepidosauria</taxon>
        <taxon>Squamata</taxon>
        <taxon>Bifurcata</taxon>
        <taxon>Unidentata</taxon>
        <taxon>Episquamata</taxon>
        <taxon>Laterata</taxon>
        <taxon>Lacertibaenia</taxon>
        <taxon>Lacertidae</taxon>
        <taxon>Podarcis</taxon>
    </lineage>
</organism>